<evidence type="ECO:0000256" key="1">
    <source>
        <dbReference type="ARBA" id="ARBA00003487"/>
    </source>
</evidence>
<dbReference type="InterPro" id="IPR036425">
    <property type="entry name" value="MoaB/Mog-like_dom_sf"/>
</dbReference>
<name>A0A8J6N605_9BACT</name>
<dbReference type="EMBL" id="JACNLL010000056">
    <property type="protein sequence ID" value="MBC8199626.1"/>
    <property type="molecule type" value="Genomic_DNA"/>
</dbReference>
<evidence type="ECO:0000256" key="6">
    <source>
        <dbReference type="PIRNR" id="PIRNR006443"/>
    </source>
</evidence>
<proteinExistence type="inferred from homology"/>
<dbReference type="AlphaFoldDB" id="A0A8J6N605"/>
<dbReference type="Proteomes" id="UP000603545">
    <property type="component" value="Unassembled WGS sequence"/>
</dbReference>
<dbReference type="PIRSF" id="PIRSF006443">
    <property type="entry name" value="MoaB"/>
    <property type="match status" value="1"/>
</dbReference>
<comment type="function">
    <text evidence="1 6">May be involved in the biosynthesis of molybdopterin.</text>
</comment>
<evidence type="ECO:0000256" key="5">
    <source>
        <dbReference type="ARBA" id="ARBA00023150"/>
    </source>
</evidence>
<dbReference type="SUPFAM" id="SSF53218">
    <property type="entry name" value="Molybdenum cofactor biosynthesis proteins"/>
    <property type="match status" value="1"/>
</dbReference>
<evidence type="ECO:0000259" key="7">
    <source>
        <dbReference type="SMART" id="SM00852"/>
    </source>
</evidence>
<dbReference type="GO" id="GO:0005829">
    <property type="term" value="C:cytosol"/>
    <property type="evidence" value="ECO:0007669"/>
    <property type="project" value="TreeGrafter"/>
</dbReference>
<evidence type="ECO:0000256" key="3">
    <source>
        <dbReference type="ARBA" id="ARBA00006112"/>
    </source>
</evidence>
<dbReference type="InterPro" id="IPR001453">
    <property type="entry name" value="MoaB/Mog_dom"/>
</dbReference>
<organism evidence="8 9">
    <name type="scientific">Candidatus Desulfaltia bathyphila</name>
    <dbReference type="NCBI Taxonomy" id="2841697"/>
    <lineage>
        <taxon>Bacteria</taxon>
        <taxon>Pseudomonadati</taxon>
        <taxon>Thermodesulfobacteriota</taxon>
        <taxon>Desulfobacteria</taxon>
        <taxon>Desulfobacterales</taxon>
        <taxon>Desulfobacterales incertae sedis</taxon>
        <taxon>Candidatus Desulfaltia</taxon>
    </lineage>
</organism>
<dbReference type="NCBIfam" id="TIGR00177">
    <property type="entry name" value="molyb_syn"/>
    <property type="match status" value="1"/>
</dbReference>
<comment type="caution">
    <text evidence="8">The sequence shown here is derived from an EMBL/GenBank/DDBJ whole genome shotgun (WGS) entry which is preliminary data.</text>
</comment>
<gene>
    <name evidence="8" type="ORF">H8E80_06230</name>
</gene>
<comment type="pathway">
    <text evidence="2 6">Cofactor biosynthesis; molybdopterin biosynthesis.</text>
</comment>
<reference evidence="8 9" key="1">
    <citation type="submission" date="2020-08" db="EMBL/GenBank/DDBJ databases">
        <title>Bridging the membrane lipid divide: bacteria of the FCB group superphylum have the potential to synthesize archaeal ether lipids.</title>
        <authorList>
            <person name="Villanueva L."/>
            <person name="Von Meijenfeldt F.A.B."/>
            <person name="Westbye A.B."/>
            <person name="Yadav S."/>
            <person name="Hopmans E.C."/>
            <person name="Dutilh B.E."/>
            <person name="Sinninghe Damste J.S."/>
        </authorList>
    </citation>
    <scope>NUCLEOTIDE SEQUENCE [LARGE SCALE GENOMIC DNA]</scope>
    <source>
        <strain evidence="8">NIOZ-UU82</strain>
    </source>
</reference>
<evidence type="ECO:0000256" key="4">
    <source>
        <dbReference type="ARBA" id="ARBA00015262"/>
    </source>
</evidence>
<evidence type="ECO:0000256" key="2">
    <source>
        <dbReference type="ARBA" id="ARBA00005046"/>
    </source>
</evidence>
<dbReference type="InterPro" id="IPR008284">
    <property type="entry name" value="MoCF_biosynth_CS"/>
</dbReference>
<dbReference type="UniPathway" id="UPA00344"/>
<dbReference type="InterPro" id="IPR012245">
    <property type="entry name" value="MoaB"/>
</dbReference>
<protein>
    <recommendedName>
        <fullName evidence="4 6">Molybdenum cofactor biosynthesis protein B</fullName>
    </recommendedName>
</protein>
<sequence length="177" mass="19364">MSTREHKKKAPKSVKVSIISVSTTRTIADDKSGHWISKRAKKEGHEVVFHRVVPDDTKTIAQTVIEVMSDYKPNVILLTGGTGISSKDVTIEAVRPMFEKELTAFGPLFAQLSFEEIDSAALLSRAAAGVVKGTIIFCMPGSLKACKLACKALVFPELGHLVKHVYEDMPMPEEIVL</sequence>
<dbReference type="Pfam" id="PF00994">
    <property type="entry name" value="MoCF_biosynth"/>
    <property type="match status" value="1"/>
</dbReference>
<dbReference type="FunFam" id="3.40.980.10:FF:000006">
    <property type="entry name" value="Molybdenum cofactor biosynthesis protein B"/>
    <property type="match status" value="1"/>
</dbReference>
<evidence type="ECO:0000313" key="9">
    <source>
        <dbReference type="Proteomes" id="UP000603545"/>
    </source>
</evidence>
<dbReference type="PROSITE" id="PS01078">
    <property type="entry name" value="MOCF_BIOSYNTHESIS_1"/>
    <property type="match status" value="1"/>
</dbReference>
<dbReference type="GO" id="GO:0006777">
    <property type="term" value="P:Mo-molybdopterin cofactor biosynthetic process"/>
    <property type="evidence" value="ECO:0007669"/>
    <property type="project" value="UniProtKB-UniRule"/>
</dbReference>
<dbReference type="SMART" id="SM00852">
    <property type="entry name" value="MoCF_biosynth"/>
    <property type="match status" value="1"/>
</dbReference>
<keyword evidence="5 6" id="KW-0501">Molybdenum cofactor biosynthesis</keyword>
<dbReference type="PANTHER" id="PTHR43232:SF2">
    <property type="entry name" value="MOLYBDENUM COFACTOR BIOSYNTHESIS PROTEIN B"/>
    <property type="match status" value="1"/>
</dbReference>
<dbReference type="CDD" id="cd00886">
    <property type="entry name" value="MogA_MoaB"/>
    <property type="match status" value="1"/>
</dbReference>
<dbReference type="Gene3D" id="3.40.980.10">
    <property type="entry name" value="MoaB/Mog-like domain"/>
    <property type="match status" value="1"/>
</dbReference>
<evidence type="ECO:0000313" key="8">
    <source>
        <dbReference type="EMBL" id="MBC8199626.1"/>
    </source>
</evidence>
<accession>A0A8J6N605</accession>
<feature type="domain" description="MoaB/Mog" evidence="7">
    <location>
        <begin position="17"/>
        <end position="161"/>
    </location>
</feature>
<comment type="similarity">
    <text evidence="3 6">Belongs to the MoaB/Mog family.</text>
</comment>
<dbReference type="PANTHER" id="PTHR43232">
    <property type="entry name" value="MOLYBDENUM COFACTOR BIOSYNTHESIS PROTEIN B"/>
    <property type="match status" value="1"/>
</dbReference>